<keyword evidence="9" id="KW-0411">Iron-sulfur</keyword>
<dbReference type="GO" id="GO:0043546">
    <property type="term" value="F:molybdopterin cofactor binding"/>
    <property type="evidence" value="ECO:0007669"/>
    <property type="project" value="InterPro"/>
</dbReference>
<keyword evidence="4" id="KW-0004">4Fe-4S</keyword>
<evidence type="ECO:0000256" key="2">
    <source>
        <dbReference type="ARBA" id="ARBA00001966"/>
    </source>
</evidence>
<dbReference type="InterPro" id="IPR037951">
    <property type="entry name" value="MopB_CT_YdeP"/>
</dbReference>
<evidence type="ECO:0000313" key="12">
    <source>
        <dbReference type="EMBL" id="MBO1323197.1"/>
    </source>
</evidence>
<evidence type="ECO:0000256" key="7">
    <source>
        <dbReference type="ARBA" id="ARBA00023002"/>
    </source>
</evidence>
<evidence type="ECO:0000256" key="6">
    <source>
        <dbReference type="ARBA" id="ARBA00022723"/>
    </source>
</evidence>
<keyword evidence="13" id="KW-1185">Reference proteome</keyword>
<dbReference type="RefSeq" id="WP_207863205.1">
    <property type="nucleotide sequence ID" value="NZ_JAFREP010000052.1"/>
</dbReference>
<dbReference type="SUPFAM" id="SSF53706">
    <property type="entry name" value="Formate dehydrogenase/DMSO reductase, domains 1-3"/>
    <property type="match status" value="1"/>
</dbReference>
<keyword evidence="5" id="KW-0500">Molybdenum</keyword>
<evidence type="ECO:0000259" key="10">
    <source>
        <dbReference type="Pfam" id="PF00384"/>
    </source>
</evidence>
<dbReference type="GO" id="GO:0016020">
    <property type="term" value="C:membrane"/>
    <property type="evidence" value="ECO:0007669"/>
    <property type="project" value="TreeGrafter"/>
</dbReference>
<dbReference type="PIRSF" id="PIRSF000144">
    <property type="entry name" value="CbbBc"/>
    <property type="match status" value="1"/>
</dbReference>
<comment type="cofactor">
    <cofactor evidence="1">
        <name>Mo-bis(molybdopterin guanine dinucleotide)</name>
        <dbReference type="ChEBI" id="CHEBI:60539"/>
    </cofactor>
</comment>
<comment type="caution">
    <text evidence="12">The sequence shown here is derived from an EMBL/GenBank/DDBJ whole genome shotgun (WGS) entry which is preliminary data.</text>
</comment>
<organism evidence="12 13">
    <name type="scientific">Acanthopleuribacter pedis</name>
    <dbReference type="NCBI Taxonomy" id="442870"/>
    <lineage>
        <taxon>Bacteria</taxon>
        <taxon>Pseudomonadati</taxon>
        <taxon>Acidobacteriota</taxon>
        <taxon>Holophagae</taxon>
        <taxon>Acanthopleuribacterales</taxon>
        <taxon>Acanthopleuribacteraceae</taxon>
        <taxon>Acanthopleuribacter</taxon>
    </lineage>
</organism>
<proteinExistence type="inferred from homology"/>
<protein>
    <submittedName>
        <fullName evidence="12">FdhF/YdeP family oxidoreductase</fullName>
    </submittedName>
</protein>
<evidence type="ECO:0000256" key="9">
    <source>
        <dbReference type="ARBA" id="ARBA00023014"/>
    </source>
</evidence>
<dbReference type="InterPro" id="IPR010046">
    <property type="entry name" value="Mopterin_OxRdtse_a_bac"/>
</dbReference>
<dbReference type="PANTHER" id="PTHR43105">
    <property type="entry name" value="RESPIRATORY NITRATE REDUCTASE"/>
    <property type="match status" value="1"/>
</dbReference>
<dbReference type="InterPro" id="IPR041953">
    <property type="entry name" value="YdeP_MopB"/>
</dbReference>
<keyword evidence="8" id="KW-0408">Iron</keyword>
<dbReference type="CDD" id="cd02767">
    <property type="entry name" value="MopB_ydeP"/>
    <property type="match status" value="1"/>
</dbReference>
<keyword evidence="7" id="KW-0560">Oxidoreductase</keyword>
<reference evidence="12" key="1">
    <citation type="submission" date="2021-03" db="EMBL/GenBank/DDBJ databases">
        <authorList>
            <person name="Wang G."/>
        </authorList>
    </citation>
    <scope>NUCLEOTIDE SEQUENCE</scope>
    <source>
        <strain evidence="12">KCTC 12899</strain>
    </source>
</reference>
<dbReference type="GO" id="GO:0051539">
    <property type="term" value="F:4 iron, 4 sulfur cluster binding"/>
    <property type="evidence" value="ECO:0007669"/>
    <property type="project" value="UniProtKB-KW"/>
</dbReference>
<dbReference type="Gene3D" id="3.40.50.740">
    <property type="match status" value="1"/>
</dbReference>
<dbReference type="Pfam" id="PF01568">
    <property type="entry name" value="Molydop_binding"/>
    <property type="match status" value="1"/>
</dbReference>
<evidence type="ECO:0000313" key="13">
    <source>
        <dbReference type="Proteomes" id="UP000664417"/>
    </source>
</evidence>
<dbReference type="GO" id="GO:0030151">
    <property type="term" value="F:molybdenum ion binding"/>
    <property type="evidence" value="ECO:0007669"/>
    <property type="project" value="InterPro"/>
</dbReference>
<dbReference type="EMBL" id="JAFREP010000052">
    <property type="protein sequence ID" value="MBO1323197.1"/>
    <property type="molecule type" value="Genomic_DNA"/>
</dbReference>
<dbReference type="GO" id="GO:0008863">
    <property type="term" value="F:formate dehydrogenase (NAD+) activity"/>
    <property type="evidence" value="ECO:0007669"/>
    <property type="project" value="InterPro"/>
</dbReference>
<evidence type="ECO:0000256" key="3">
    <source>
        <dbReference type="ARBA" id="ARBA00010312"/>
    </source>
</evidence>
<dbReference type="InterPro" id="IPR006656">
    <property type="entry name" value="Mopterin_OxRdtase"/>
</dbReference>
<evidence type="ECO:0000259" key="11">
    <source>
        <dbReference type="Pfam" id="PF01568"/>
    </source>
</evidence>
<sequence length="749" mass="82493">MTQDGSVSSPPTAAGGLGALISSFQHARAHGLAKDWQTFLKANQADGFDCPGCAWPEPKKRSSFEFCENGVKAITHEATQRRADAAFFAKHSVEDLRKRDHYWLEQQGRLTEPMAYNNRTHHYEPISWDDAFAKIGKILRTLDTPDEAIFYTSGRTSNEAAFLYQLFGRMLGTNNFPDCSNMCHESSGVALGESIGIGKGTVTLEDFEKADAIFVFGQNPGTNHPRMLTELQKAAKRGCNIVTFNPLKEAALLRFTHPQHAIATATGMSTCISSHYFQPVVGGDLAAIKGIMKHLIEWEEERGGILDKDFIDKETSGWLSVRDDLRLSKWDDLVANSGLSKEQMAEAAQIYATSERVIACWAMGLTQQKQAVGTLQTLVNLLLMRGNIGKPGAGACPVRGHSNVQGDRTMGIIEKPKPAFLKALGKTFGFEPPTREGYNTVEAIKAMHAGRAIVFMSMGGNFAAATPDTAYTEAALEKLELTIHVSTKLNRGHLVIGNESLILPCLGRTEQDAQASGLQQVTVEDSMSMVHASRGHREPASPQLRSEPAIIAGIAAAALKEKGPDWQALVANYDLIRDKIAEVVPGFDHFNDRLKEPTGFYLGNSARDRTWKTSTHKARFSVHPLPENSLQPNQLRLMTVRSHDQFNTTIYGLDDRYRGIKGKRFVVFLNEKDMAERSLKAGEKVNLISGGNDDKKRVAKGFEIVAYDLPRGCAAAYFPETNVLVPIDSYAARSYTPTSKFIPIWLERA</sequence>
<dbReference type="Gene3D" id="3.40.228.10">
    <property type="entry name" value="Dimethylsulfoxide Reductase, domain 2"/>
    <property type="match status" value="1"/>
</dbReference>
<gene>
    <name evidence="12" type="ORF">J3U88_32330</name>
</gene>
<name>A0A8J7QBQ7_9BACT</name>
<evidence type="ECO:0000256" key="8">
    <source>
        <dbReference type="ARBA" id="ARBA00023004"/>
    </source>
</evidence>
<dbReference type="InterPro" id="IPR050123">
    <property type="entry name" value="Prok_molybdopt-oxidoreductase"/>
</dbReference>
<comment type="similarity">
    <text evidence="3">Belongs to the prokaryotic molybdopterin-containing oxidoreductase family.</text>
</comment>
<comment type="cofactor">
    <cofactor evidence="2">
        <name>[4Fe-4S] cluster</name>
        <dbReference type="ChEBI" id="CHEBI:49883"/>
    </cofactor>
</comment>
<dbReference type="Proteomes" id="UP000664417">
    <property type="component" value="Unassembled WGS sequence"/>
</dbReference>
<dbReference type="AlphaFoldDB" id="A0A8J7QBQ7"/>
<dbReference type="SUPFAM" id="SSF50692">
    <property type="entry name" value="ADC-like"/>
    <property type="match status" value="1"/>
</dbReference>
<dbReference type="NCBIfam" id="TIGR01701">
    <property type="entry name" value="Fdhalpha-like"/>
    <property type="match status" value="1"/>
</dbReference>
<evidence type="ECO:0000256" key="4">
    <source>
        <dbReference type="ARBA" id="ARBA00022485"/>
    </source>
</evidence>
<feature type="domain" description="Molybdopterin oxidoreductase" evidence="10">
    <location>
        <begin position="109"/>
        <end position="485"/>
    </location>
</feature>
<dbReference type="Pfam" id="PF00384">
    <property type="entry name" value="Molybdopterin"/>
    <property type="match status" value="1"/>
</dbReference>
<dbReference type="PANTHER" id="PTHR43105:SF4">
    <property type="entry name" value="PROTEIN YDEP"/>
    <property type="match status" value="1"/>
</dbReference>
<dbReference type="CDD" id="cd02787">
    <property type="entry name" value="MopB_CT_ydeP"/>
    <property type="match status" value="1"/>
</dbReference>
<dbReference type="InterPro" id="IPR009010">
    <property type="entry name" value="Asp_de-COase-like_dom_sf"/>
</dbReference>
<evidence type="ECO:0000256" key="5">
    <source>
        <dbReference type="ARBA" id="ARBA00022505"/>
    </source>
</evidence>
<feature type="domain" description="Molybdopterin dinucleotide-binding" evidence="11">
    <location>
        <begin position="635"/>
        <end position="725"/>
    </location>
</feature>
<evidence type="ECO:0000256" key="1">
    <source>
        <dbReference type="ARBA" id="ARBA00001942"/>
    </source>
</evidence>
<accession>A0A8J7QBQ7</accession>
<dbReference type="InterPro" id="IPR006657">
    <property type="entry name" value="MoPterin_dinucl-bd_dom"/>
</dbReference>
<keyword evidence="6" id="KW-0479">Metal-binding</keyword>
<dbReference type="GO" id="GO:0045333">
    <property type="term" value="P:cellular respiration"/>
    <property type="evidence" value="ECO:0007669"/>
    <property type="project" value="UniProtKB-ARBA"/>
</dbReference>